<dbReference type="InterPro" id="IPR011990">
    <property type="entry name" value="TPR-like_helical_dom_sf"/>
</dbReference>
<reference evidence="4" key="1">
    <citation type="submission" date="2021-02" db="EMBL/GenBank/DDBJ databases">
        <authorList>
            <person name="Nowell W R."/>
        </authorList>
    </citation>
    <scope>NUCLEOTIDE SEQUENCE</scope>
</reference>
<evidence type="ECO:0000313" key="5">
    <source>
        <dbReference type="EMBL" id="CAF3945194.1"/>
    </source>
</evidence>
<dbReference type="Proteomes" id="UP000663891">
    <property type="component" value="Unassembled WGS sequence"/>
</dbReference>
<dbReference type="PANTHER" id="PTHR45641">
    <property type="entry name" value="TETRATRICOPEPTIDE REPEAT PROTEIN (AFU_ORTHOLOGUE AFUA_6G03870)"/>
    <property type="match status" value="1"/>
</dbReference>
<dbReference type="OrthoDB" id="39271at2759"/>
<dbReference type="EMBL" id="CAJOAY010002351">
    <property type="protein sequence ID" value="CAF3945194.1"/>
    <property type="molecule type" value="Genomic_DNA"/>
</dbReference>
<dbReference type="SUPFAM" id="SSF56399">
    <property type="entry name" value="ADP-ribosylation"/>
    <property type="match status" value="1"/>
</dbReference>
<dbReference type="PANTHER" id="PTHR45641:SF19">
    <property type="entry name" value="NEPHROCYSTIN-3"/>
    <property type="match status" value="1"/>
</dbReference>
<accession>A0A813Z6B8</accession>
<name>A0A813Z6B8_9BILA</name>
<evidence type="ECO:0000256" key="3">
    <source>
        <dbReference type="PROSITE-ProRule" id="PRU00339"/>
    </source>
</evidence>
<dbReference type="Gene3D" id="1.25.40.10">
    <property type="entry name" value="Tetratricopeptide repeat domain"/>
    <property type="match status" value="2"/>
</dbReference>
<gene>
    <name evidence="5" type="ORF">OKA104_LOCUS26620</name>
    <name evidence="4" type="ORF">VCS650_LOCUS8981</name>
</gene>
<evidence type="ECO:0000313" key="6">
    <source>
        <dbReference type="Proteomes" id="UP000663891"/>
    </source>
</evidence>
<evidence type="ECO:0000256" key="2">
    <source>
        <dbReference type="ARBA" id="ARBA00022803"/>
    </source>
</evidence>
<dbReference type="EMBL" id="CAJNON010000061">
    <property type="protein sequence ID" value="CAF0894900.1"/>
    <property type="molecule type" value="Genomic_DNA"/>
</dbReference>
<dbReference type="AlphaFoldDB" id="A0A813Z6B8"/>
<dbReference type="SUPFAM" id="SSF48452">
    <property type="entry name" value="TPR-like"/>
    <property type="match status" value="1"/>
</dbReference>
<sequence>MPRDSSQAKREMLAECRAYYRGNDHELARINEFARTYRSADAINWYTRDCFLYRLVNKALRTEDIRALYRFRFFIVDMCARLEEEAAIASTYHNAPFRVYRGSQLGRDEVEQMRIGTLVATNGYLSTSRHLNVAQIFIGIDSDTGMSPSRSRKDRRQYVLFEIDVDLAQSTDVVVVDVSGQSAIPDENEIIFNLGTTFIITHIMYDDEHYLWHAQMVSSSEVAELNRHYNEYVRGHLVDVNATLLFGQFLAEISGDYAETIVYFHRLLRRLSADDEDRPNIYYFLGRAYRFIGKYQQAITYFRCAQLLQRRKVPQWSFDYGRTLGVLGTVYSEMGDLTQAIRLEEKALAIHSYCLPQDHVEMVDNWNRLAYAYWQEKNYERALIMLSNSLSLSKRKMPVNYPNHAQVVCTMGLVQHALGNREEALNYLKQSLQMRESLLADDHPVVARTCYELGIIYAERDDEHTLALQYARRALHIQEVKLPPNHRELMLTMNLVQRISQQNNCIASL</sequence>
<comment type="caution">
    <text evidence="4">The sequence shown here is derived from an EMBL/GenBank/DDBJ whole genome shotgun (WGS) entry which is preliminary data.</text>
</comment>
<feature type="repeat" description="TPR" evidence="3">
    <location>
        <begin position="405"/>
        <end position="438"/>
    </location>
</feature>
<keyword evidence="2 3" id="KW-0802">TPR repeat</keyword>
<dbReference type="Proteomes" id="UP000663881">
    <property type="component" value="Unassembled WGS sequence"/>
</dbReference>
<organism evidence="4 6">
    <name type="scientific">Adineta steineri</name>
    <dbReference type="NCBI Taxonomy" id="433720"/>
    <lineage>
        <taxon>Eukaryota</taxon>
        <taxon>Metazoa</taxon>
        <taxon>Spiralia</taxon>
        <taxon>Gnathifera</taxon>
        <taxon>Rotifera</taxon>
        <taxon>Eurotatoria</taxon>
        <taxon>Bdelloidea</taxon>
        <taxon>Adinetida</taxon>
        <taxon>Adinetidae</taxon>
        <taxon>Adineta</taxon>
    </lineage>
</organism>
<feature type="repeat" description="TPR" evidence="3">
    <location>
        <begin position="279"/>
        <end position="312"/>
    </location>
</feature>
<dbReference type="Pfam" id="PF13374">
    <property type="entry name" value="TPR_10"/>
    <property type="match status" value="1"/>
</dbReference>
<keyword evidence="1" id="KW-0677">Repeat</keyword>
<proteinExistence type="predicted"/>
<dbReference type="InterPro" id="IPR019734">
    <property type="entry name" value="TPR_rpt"/>
</dbReference>
<evidence type="ECO:0000256" key="1">
    <source>
        <dbReference type="ARBA" id="ARBA00022737"/>
    </source>
</evidence>
<dbReference type="Gene3D" id="3.90.176.10">
    <property type="entry name" value="Toxin ADP-ribosyltransferase, Chain A, domain 1"/>
    <property type="match status" value="1"/>
</dbReference>
<dbReference type="SMART" id="SM00028">
    <property type="entry name" value="TPR"/>
    <property type="match status" value="5"/>
</dbReference>
<dbReference type="Pfam" id="PF13181">
    <property type="entry name" value="TPR_8"/>
    <property type="match status" value="2"/>
</dbReference>
<protein>
    <recommendedName>
        <fullName evidence="7">Tetratricopeptide repeat protein</fullName>
    </recommendedName>
</protein>
<dbReference type="PROSITE" id="PS51996">
    <property type="entry name" value="TR_MART"/>
    <property type="match status" value="1"/>
</dbReference>
<evidence type="ECO:0000313" key="4">
    <source>
        <dbReference type="EMBL" id="CAF0894900.1"/>
    </source>
</evidence>
<evidence type="ECO:0008006" key="7">
    <source>
        <dbReference type="Google" id="ProtNLM"/>
    </source>
</evidence>
<dbReference type="Pfam" id="PF13424">
    <property type="entry name" value="TPR_12"/>
    <property type="match status" value="1"/>
</dbReference>
<dbReference type="PROSITE" id="PS50005">
    <property type="entry name" value="TPR"/>
    <property type="match status" value="2"/>
</dbReference>